<accession>A0A010ZYC0</accession>
<dbReference type="Proteomes" id="UP000021053">
    <property type="component" value="Unassembled WGS sequence"/>
</dbReference>
<evidence type="ECO:0000256" key="1">
    <source>
        <dbReference type="ARBA" id="ARBA00006817"/>
    </source>
</evidence>
<evidence type="ECO:0000313" key="4">
    <source>
        <dbReference type="Proteomes" id="UP000021053"/>
    </source>
</evidence>
<organism evidence="3 4">
    <name type="scientific">Cryptosporangium arvum DSM 44712</name>
    <dbReference type="NCBI Taxonomy" id="927661"/>
    <lineage>
        <taxon>Bacteria</taxon>
        <taxon>Bacillati</taxon>
        <taxon>Actinomycetota</taxon>
        <taxon>Actinomycetes</taxon>
        <taxon>Cryptosporangiales</taxon>
        <taxon>Cryptosporangiaceae</taxon>
        <taxon>Cryptosporangium</taxon>
    </lineage>
</organism>
<dbReference type="HOGENOM" id="CLU_108923_5_0_11"/>
<dbReference type="AlphaFoldDB" id="A0A010ZYC0"/>
<dbReference type="EMBL" id="JFBT01000001">
    <property type="protein sequence ID" value="EXG82202.1"/>
    <property type="molecule type" value="Genomic_DNA"/>
</dbReference>
<gene>
    <name evidence="3" type="ORF">CryarDRAFT_3358</name>
</gene>
<comment type="caution">
    <text evidence="3">The sequence shown here is derived from an EMBL/GenBank/DDBJ whole genome shotgun (WGS) entry which is preliminary data.</text>
</comment>
<dbReference type="SUPFAM" id="SSF55961">
    <property type="entry name" value="Bet v1-like"/>
    <property type="match status" value="1"/>
</dbReference>
<name>A0A010ZYC0_9ACTN</name>
<dbReference type="RefSeq" id="WP_035851860.1">
    <property type="nucleotide sequence ID" value="NZ_KK073874.1"/>
</dbReference>
<dbReference type="InterPro" id="IPR023393">
    <property type="entry name" value="START-like_dom_sf"/>
</dbReference>
<comment type="similarity">
    <text evidence="1">Belongs to the AHA1 family.</text>
</comment>
<dbReference type="InterPro" id="IPR013538">
    <property type="entry name" value="ASHA1/2-like_C"/>
</dbReference>
<keyword evidence="4" id="KW-1185">Reference proteome</keyword>
<reference evidence="3 4" key="1">
    <citation type="submission" date="2013-07" db="EMBL/GenBank/DDBJ databases">
        <authorList>
            <consortium name="DOE Joint Genome Institute"/>
            <person name="Eisen J."/>
            <person name="Huntemann M."/>
            <person name="Han J."/>
            <person name="Chen A."/>
            <person name="Kyrpides N."/>
            <person name="Mavromatis K."/>
            <person name="Markowitz V."/>
            <person name="Palaniappan K."/>
            <person name="Ivanova N."/>
            <person name="Schaumberg A."/>
            <person name="Pati A."/>
            <person name="Liolios K."/>
            <person name="Nordberg H.P."/>
            <person name="Cantor M.N."/>
            <person name="Hua S.X."/>
            <person name="Woyke T."/>
        </authorList>
    </citation>
    <scope>NUCLEOTIDE SEQUENCE [LARGE SCALE GENOMIC DNA]</scope>
    <source>
        <strain evidence="3 4">DSM 44712</strain>
    </source>
</reference>
<dbReference type="OrthoDB" id="9803476at2"/>
<dbReference type="Gene3D" id="3.30.530.20">
    <property type="match status" value="1"/>
</dbReference>
<dbReference type="Pfam" id="PF08327">
    <property type="entry name" value="AHSA1"/>
    <property type="match status" value="1"/>
</dbReference>
<proteinExistence type="inferred from homology"/>
<protein>
    <recommendedName>
        <fullName evidence="2">Activator of Hsp90 ATPase homologue 1/2-like C-terminal domain-containing protein</fullName>
    </recommendedName>
</protein>
<evidence type="ECO:0000259" key="2">
    <source>
        <dbReference type="Pfam" id="PF08327"/>
    </source>
</evidence>
<sequence length="144" mass="15995">MTDRSVITSTFTLERDYPVPPTTAFAAWADPATKREWFAPTADHYELDFRIGGREANRSEALTFTSTYHDIVPGERIVYSSALADGDRPVTVSLTTVQFFPDGEGTRLLLIEQDSFLDGHEDPAWRERGTANWLDALAAALKAA</sequence>
<evidence type="ECO:0000313" key="3">
    <source>
        <dbReference type="EMBL" id="EXG82202.1"/>
    </source>
</evidence>
<feature type="domain" description="Activator of Hsp90 ATPase homologue 1/2-like C-terminal" evidence="2">
    <location>
        <begin position="19"/>
        <end position="141"/>
    </location>
</feature>